<dbReference type="OrthoDB" id="272077at2759"/>
<comment type="caution">
    <text evidence="3">The sequence shown here is derived from an EMBL/GenBank/DDBJ whole genome shotgun (WGS) entry which is preliminary data.</text>
</comment>
<dbReference type="VEuPathDB" id="VectorBase:LDEU008242"/>
<keyword evidence="2" id="KW-0677">Repeat</keyword>
<dbReference type="InterPro" id="IPR040239">
    <property type="entry name" value="HcpB-like"/>
</dbReference>
<reference evidence="3 4" key="1">
    <citation type="journal article" date="2018" name="Gigascience">
        <title>Genomes of trombidid mites reveal novel predicted allergens and laterally-transferred genes associated with secondary metabolism.</title>
        <authorList>
            <person name="Dong X."/>
            <person name="Chaisiri K."/>
            <person name="Xia D."/>
            <person name="Armstrong S.D."/>
            <person name="Fang Y."/>
            <person name="Donnelly M.J."/>
            <person name="Kadowaki T."/>
            <person name="McGarry J.W."/>
            <person name="Darby A.C."/>
            <person name="Makepeace B.L."/>
        </authorList>
    </citation>
    <scope>NUCLEOTIDE SEQUENCE [LARGE SCALE GENOMIC DNA]</scope>
    <source>
        <strain evidence="3">UoL-UT</strain>
    </source>
</reference>
<name>A0A443S8G3_9ACAR</name>
<dbReference type="SUPFAM" id="SSF81901">
    <property type="entry name" value="HCP-like"/>
    <property type="match status" value="2"/>
</dbReference>
<organism evidence="3 4">
    <name type="scientific">Leptotrombidium deliense</name>
    <dbReference type="NCBI Taxonomy" id="299467"/>
    <lineage>
        <taxon>Eukaryota</taxon>
        <taxon>Metazoa</taxon>
        <taxon>Ecdysozoa</taxon>
        <taxon>Arthropoda</taxon>
        <taxon>Chelicerata</taxon>
        <taxon>Arachnida</taxon>
        <taxon>Acari</taxon>
        <taxon>Acariformes</taxon>
        <taxon>Trombidiformes</taxon>
        <taxon>Prostigmata</taxon>
        <taxon>Anystina</taxon>
        <taxon>Parasitengona</taxon>
        <taxon>Trombiculoidea</taxon>
        <taxon>Trombiculidae</taxon>
        <taxon>Leptotrombidium</taxon>
    </lineage>
</organism>
<dbReference type="SMART" id="SM00671">
    <property type="entry name" value="SEL1"/>
    <property type="match status" value="5"/>
</dbReference>
<evidence type="ECO:0000256" key="1">
    <source>
        <dbReference type="ARBA" id="ARBA00008486"/>
    </source>
</evidence>
<sequence length="256" mass="29816">MSNFGLMKSDQELEEEIKNLGIEYRYSCYREKNAEGCDYLANFLEIVEKDYKKSSEVYRDNCLNNNYGKSCHHYASNLFVGRAFAKDLKAAEKMFERGCTLGFGDSCYMSGYMKFNIDENGKNTTESDREKGIKEWTKGCDIKHEKSCLSLSNLFLFGKYGVLKNMEKAFEFTTKSCELNDYSACKNLSMLYKHGLGIERNDEKAEFYHKKFEDLYQDYANTEGLYDMEKFTDEKKGLLEKLKQLSPFKKENTTQS</sequence>
<accession>A0A443S8G3</accession>
<comment type="similarity">
    <text evidence="1">Belongs to the hcp beta-lactamase family.</text>
</comment>
<dbReference type="PANTHER" id="PTHR13891:SF1">
    <property type="entry name" value="CYTOCHROME C OXIDASE ASSEMBLY FACTOR 7"/>
    <property type="match status" value="1"/>
</dbReference>
<keyword evidence="4" id="KW-1185">Reference proteome</keyword>
<dbReference type="STRING" id="299467.A0A443S8G3"/>
<dbReference type="Pfam" id="PF08238">
    <property type="entry name" value="Sel1"/>
    <property type="match status" value="3"/>
</dbReference>
<evidence type="ECO:0000313" key="4">
    <source>
        <dbReference type="Proteomes" id="UP000288716"/>
    </source>
</evidence>
<dbReference type="InterPro" id="IPR006597">
    <property type="entry name" value="Sel1-like"/>
</dbReference>
<evidence type="ECO:0000256" key="2">
    <source>
        <dbReference type="ARBA" id="ARBA00022737"/>
    </source>
</evidence>
<dbReference type="GO" id="GO:0005758">
    <property type="term" value="C:mitochondrial intermembrane space"/>
    <property type="evidence" value="ECO:0007669"/>
    <property type="project" value="TreeGrafter"/>
</dbReference>
<dbReference type="EMBL" id="NCKV01005866">
    <property type="protein sequence ID" value="RWS23797.1"/>
    <property type="molecule type" value="Genomic_DNA"/>
</dbReference>
<proteinExistence type="inferred from homology"/>
<dbReference type="Proteomes" id="UP000288716">
    <property type="component" value="Unassembled WGS sequence"/>
</dbReference>
<dbReference type="PANTHER" id="PTHR13891">
    <property type="entry name" value="CYTOCHROME C OXIDASE ASSEMBLY FACTOR 7"/>
    <property type="match status" value="1"/>
</dbReference>
<dbReference type="Gene3D" id="1.25.40.10">
    <property type="entry name" value="Tetratricopeptide repeat domain"/>
    <property type="match status" value="1"/>
</dbReference>
<gene>
    <name evidence="3" type="ORF">B4U80_13900</name>
</gene>
<dbReference type="AlphaFoldDB" id="A0A443S8G3"/>
<dbReference type="InterPro" id="IPR011990">
    <property type="entry name" value="TPR-like_helical_dom_sf"/>
</dbReference>
<evidence type="ECO:0000313" key="3">
    <source>
        <dbReference type="EMBL" id="RWS23797.1"/>
    </source>
</evidence>
<protein>
    <submittedName>
        <fullName evidence="3">Sel1 repeat-containing protein 1-like protein</fullName>
    </submittedName>
</protein>